<evidence type="ECO:0000256" key="1">
    <source>
        <dbReference type="SAM" id="SignalP"/>
    </source>
</evidence>
<evidence type="ECO:0000313" key="2">
    <source>
        <dbReference type="EMBL" id="MDG9698303.1"/>
    </source>
</evidence>
<accession>A0AAW6RHA9</accession>
<dbReference type="Proteomes" id="UP001237156">
    <property type="component" value="Unassembled WGS sequence"/>
</dbReference>
<gene>
    <name evidence="2" type="ORF">QB898_00970</name>
</gene>
<protein>
    <submittedName>
        <fullName evidence="2">Uncharacterized protein</fullName>
    </submittedName>
</protein>
<name>A0AAW6RHA9_9BURK</name>
<feature type="signal peptide" evidence="1">
    <location>
        <begin position="1"/>
        <end position="22"/>
    </location>
</feature>
<evidence type="ECO:0000313" key="3">
    <source>
        <dbReference type="Proteomes" id="UP001237156"/>
    </source>
</evidence>
<sequence length="456" mass="48308">MPISLRSLLLLAPLLCAAQAQAQAPAQELAPCAADAYTGKELRSHNGSAADLSWYRRVRAEPTAQGCLRYVLRAAPRAGVFDSIAPVPLGGAAMGFEAVRDGQRRLFSPHGQDLLGESYSQPLRIALPALPASAWQNGRYAGQGQPPAALTLALGDARRGTVFMRVQQGRVVARSAWLAAPAESGLARSHPVPAASGLQPVANEQGAAGLLALATLRETVPMRYAAVGALPESGQPQKIWLLLAQRPAGSGEEESGEKSSKESGLIEFFLPDGRPITTLPAAQDVHDARRQDGQRRYLALQDRTGGTCHYLSPTLQPLLAGGVPAAADKPCPALREGQPLRFTDAAGRTLRYSYTPQNGLTPLGEPLPGALVAQNANHFMLRLDASGEDEAANSPPRYMAYDDSGTPMPDAVGFDGFEDQGCGAWRVLRDGQWRFFTEGGLLPDREAPVAGCSAGR</sequence>
<dbReference type="RefSeq" id="WP_279523438.1">
    <property type="nucleotide sequence ID" value="NZ_JARVII010000001.1"/>
</dbReference>
<dbReference type="EMBL" id="JARVII010000001">
    <property type="protein sequence ID" value="MDG9698303.1"/>
    <property type="molecule type" value="Genomic_DNA"/>
</dbReference>
<reference evidence="2 3" key="1">
    <citation type="submission" date="2023-04" db="EMBL/GenBank/DDBJ databases">
        <title>Ottowia paracancer sp. nov., isolated from human stomach.</title>
        <authorList>
            <person name="Song Y."/>
        </authorList>
    </citation>
    <scope>NUCLEOTIDE SEQUENCE [LARGE SCALE GENOMIC DNA]</scope>
    <source>
        <strain evidence="2 3">10c7w1</strain>
    </source>
</reference>
<keyword evidence="3" id="KW-1185">Reference proteome</keyword>
<dbReference type="AlphaFoldDB" id="A0AAW6RHA9"/>
<keyword evidence="1" id="KW-0732">Signal</keyword>
<organism evidence="2 3">
    <name type="scientific">Ottowia cancrivicina</name>
    <dbReference type="NCBI Taxonomy" id="3040346"/>
    <lineage>
        <taxon>Bacteria</taxon>
        <taxon>Pseudomonadati</taxon>
        <taxon>Pseudomonadota</taxon>
        <taxon>Betaproteobacteria</taxon>
        <taxon>Burkholderiales</taxon>
        <taxon>Comamonadaceae</taxon>
        <taxon>Ottowia</taxon>
    </lineage>
</organism>
<comment type="caution">
    <text evidence="2">The sequence shown here is derived from an EMBL/GenBank/DDBJ whole genome shotgun (WGS) entry which is preliminary data.</text>
</comment>
<proteinExistence type="predicted"/>
<feature type="chain" id="PRO_5043879825" evidence="1">
    <location>
        <begin position="23"/>
        <end position="456"/>
    </location>
</feature>